<dbReference type="PANTHER" id="PTHR43713:SF3">
    <property type="entry name" value="GLUTAMATE-1-SEMIALDEHYDE 2,1-AMINOMUTASE 1, CHLOROPLASTIC-RELATED"/>
    <property type="match status" value="1"/>
</dbReference>
<dbReference type="InterPro" id="IPR005814">
    <property type="entry name" value="Aminotrans_3"/>
</dbReference>
<keyword evidence="4" id="KW-0032">Aminotransferase</keyword>
<dbReference type="Gene3D" id="3.90.1150.10">
    <property type="entry name" value="Aspartate Aminotransferase, domain 1"/>
    <property type="match status" value="1"/>
</dbReference>
<dbReference type="InterPro" id="IPR015424">
    <property type="entry name" value="PyrdxlP-dep_Trfase"/>
</dbReference>
<keyword evidence="2 3" id="KW-0663">Pyridoxal phosphate</keyword>
<dbReference type="Gene3D" id="3.40.640.10">
    <property type="entry name" value="Type I PLP-dependent aspartate aminotransferase-like (Major domain)"/>
    <property type="match status" value="1"/>
</dbReference>
<dbReference type="Pfam" id="PF00202">
    <property type="entry name" value="Aminotran_3"/>
    <property type="match status" value="1"/>
</dbReference>
<dbReference type="InterPro" id="IPR015422">
    <property type="entry name" value="PyrdxlP-dep_Trfase_small"/>
</dbReference>
<dbReference type="GO" id="GO:0030170">
    <property type="term" value="F:pyridoxal phosphate binding"/>
    <property type="evidence" value="ECO:0007669"/>
    <property type="project" value="InterPro"/>
</dbReference>
<dbReference type="InterPro" id="IPR015421">
    <property type="entry name" value="PyrdxlP-dep_Trfase_major"/>
</dbReference>
<dbReference type="CDD" id="cd00610">
    <property type="entry name" value="OAT_like"/>
    <property type="match status" value="1"/>
</dbReference>
<evidence type="ECO:0000313" key="4">
    <source>
        <dbReference type="EMBL" id="PYZ99126.1"/>
    </source>
</evidence>
<protein>
    <submittedName>
        <fullName evidence="4">Aspartate aminotransferase family protein</fullName>
    </submittedName>
</protein>
<keyword evidence="5" id="KW-1185">Reference proteome</keyword>
<evidence type="ECO:0000256" key="2">
    <source>
        <dbReference type="ARBA" id="ARBA00022898"/>
    </source>
</evidence>
<dbReference type="InterPro" id="IPR049704">
    <property type="entry name" value="Aminotrans_3_PPA_site"/>
</dbReference>
<evidence type="ECO:0000256" key="1">
    <source>
        <dbReference type="ARBA" id="ARBA00001933"/>
    </source>
</evidence>
<dbReference type="PROSITE" id="PS00600">
    <property type="entry name" value="AA_TRANSFER_CLASS_3"/>
    <property type="match status" value="1"/>
</dbReference>
<comment type="similarity">
    <text evidence="3">Belongs to the class-III pyridoxal-phosphate-dependent aminotransferase family.</text>
</comment>
<dbReference type="OrthoDB" id="9807885at2"/>
<dbReference type="SUPFAM" id="SSF53383">
    <property type="entry name" value="PLP-dependent transferases"/>
    <property type="match status" value="1"/>
</dbReference>
<accession>A0A2W0HDW8</accession>
<dbReference type="AlphaFoldDB" id="A0A2W0HDW8"/>
<name>A0A2W0HDW8_9BACI</name>
<gene>
    <name evidence="4" type="ORF">CR205_02040</name>
</gene>
<keyword evidence="4" id="KW-0808">Transferase</keyword>
<dbReference type="Proteomes" id="UP000248066">
    <property type="component" value="Unassembled WGS sequence"/>
</dbReference>
<dbReference type="GO" id="GO:0008483">
    <property type="term" value="F:transaminase activity"/>
    <property type="evidence" value="ECO:0007669"/>
    <property type="project" value="UniProtKB-KW"/>
</dbReference>
<comment type="cofactor">
    <cofactor evidence="1">
        <name>pyridoxal 5'-phosphate</name>
        <dbReference type="ChEBI" id="CHEBI:597326"/>
    </cofactor>
</comment>
<organism evidence="4 5">
    <name type="scientific">Alteribacter lacisalsi</name>
    <dbReference type="NCBI Taxonomy" id="2045244"/>
    <lineage>
        <taxon>Bacteria</taxon>
        <taxon>Bacillati</taxon>
        <taxon>Bacillota</taxon>
        <taxon>Bacilli</taxon>
        <taxon>Bacillales</taxon>
        <taxon>Bacillaceae</taxon>
        <taxon>Alteribacter</taxon>
    </lineage>
</organism>
<evidence type="ECO:0000256" key="3">
    <source>
        <dbReference type="RuleBase" id="RU003560"/>
    </source>
</evidence>
<proteinExistence type="inferred from homology"/>
<sequence>MKGGARVAIHHFYCPLPLYLERTKESYRVHAAAQEQMPGGVTANIKHFAPYPIVMKGGDGARLTDVDGNTYIDYLMGYGSLALGHGHLAVTQAVNSQMQKDGTCLFGTPHRLETEYAKKIKCFFPSIERLRYTNSGTEATLLAIRFALAYTRKTKVAKFEGHYHGGFNEVLYSINPDEIKAGDAEEPLAVPESAGLVPGGEKNTIILPFNNSHACETLLRKHQNDLAAVIIEPVQGGFIPAEQAFMTHLREVTRELGILLIFDEVKTGFRSALGGAQSVYRVRPDLTTLGKVIGGGLPFGLVGGKKEIMDVSSPRSGSDVFDTLQSRGSSAEDTLFHSGTYNGHPMILAAGLAVIEELEKSYTKTLNFTCELKNELASFFEGRGITVQTPGMGTIFNLVFADGQIRNYRDLKKADLSFRKDLDFHLINEGIYTKPLNRYSIATVHGEQELRKSIDALHNIFAHRTGRP</sequence>
<dbReference type="EMBL" id="PDOF01000001">
    <property type="protein sequence ID" value="PYZ99126.1"/>
    <property type="molecule type" value="Genomic_DNA"/>
</dbReference>
<comment type="caution">
    <text evidence="4">The sequence shown here is derived from an EMBL/GenBank/DDBJ whole genome shotgun (WGS) entry which is preliminary data.</text>
</comment>
<evidence type="ECO:0000313" key="5">
    <source>
        <dbReference type="Proteomes" id="UP000248066"/>
    </source>
</evidence>
<reference evidence="4 5" key="1">
    <citation type="submission" date="2017-10" db="EMBL/GenBank/DDBJ databases">
        <title>Bacillus sp. nov., a halophilic bacterium isolated from a Yangshapao Lake.</title>
        <authorList>
            <person name="Wang H."/>
        </authorList>
    </citation>
    <scope>NUCLEOTIDE SEQUENCE [LARGE SCALE GENOMIC DNA]</scope>
    <source>
        <strain evidence="4 5">YSP-3</strain>
    </source>
</reference>
<dbReference type="PANTHER" id="PTHR43713">
    <property type="entry name" value="GLUTAMATE-1-SEMIALDEHYDE 2,1-AMINOMUTASE"/>
    <property type="match status" value="1"/>
</dbReference>